<reference evidence="1 2" key="1">
    <citation type="submission" date="2019-06" db="EMBL/GenBank/DDBJ databases">
        <title>Sequencing the genomes of 1000 actinobacteria strains.</title>
        <authorList>
            <person name="Klenk H.-P."/>
        </authorList>
    </citation>
    <scope>NUCLEOTIDE SEQUENCE [LARGE SCALE GENOMIC DNA]</scope>
    <source>
        <strain evidence="1 2">DSM 20427</strain>
    </source>
</reference>
<comment type="caution">
    <text evidence="1">The sequence shown here is derived from an EMBL/GenBank/DDBJ whole genome shotgun (WGS) entry which is preliminary data.</text>
</comment>
<sequence>MIAANTTLFGRLTEFARQREFPVPDPSAPRWVHANPEADEVLKTAVLRSHMSFGRFRHLAWLEVNEQHYVATIGFDYEVDDPGFDLLEDIQGYDVCLLTELPVSPSASAAEVYNVVAADSRSSNPKYHGHDNTQIVALFPPVRVFASAEPIDDELIWPIFLSISSEESRNGGSWIESELADRLCALADANVDLLPYKELCRSTLDLDPRSLFMSLYRCVEATYAHDKATKLKQGLSIEHEWQEIAEILEKEMSWRPLEASSLNVVLAFAQVDDLREVCECLNVPLYKDTNLASAAGKAVYDLRNRIVHYRPALAPVESEEIDWNRLCNALVSVAGDVFHSAYGQERAA</sequence>
<gene>
    <name evidence="1" type="ORF">FHX68_1173</name>
</gene>
<dbReference type="AlphaFoldDB" id="A0A543KTT4"/>
<evidence type="ECO:0000313" key="1">
    <source>
        <dbReference type="EMBL" id="TQM98488.1"/>
    </source>
</evidence>
<evidence type="ECO:0000313" key="2">
    <source>
        <dbReference type="Proteomes" id="UP000319804"/>
    </source>
</evidence>
<accession>A0A543KTT4</accession>
<organism evidence="1 2">
    <name type="scientific">Microbacterium lacticum</name>
    <dbReference type="NCBI Taxonomy" id="33885"/>
    <lineage>
        <taxon>Bacteria</taxon>
        <taxon>Bacillati</taxon>
        <taxon>Actinomycetota</taxon>
        <taxon>Actinomycetes</taxon>
        <taxon>Micrococcales</taxon>
        <taxon>Microbacteriaceae</taxon>
        <taxon>Microbacterium</taxon>
    </lineage>
</organism>
<protein>
    <submittedName>
        <fullName evidence="1">Uncharacterized protein</fullName>
    </submittedName>
</protein>
<dbReference type="RefSeq" id="WP_141920100.1">
    <property type="nucleotide sequence ID" value="NZ_VFPS01000002.1"/>
</dbReference>
<proteinExistence type="predicted"/>
<name>A0A543KTT4_9MICO</name>
<dbReference type="EMBL" id="VFPS01000002">
    <property type="protein sequence ID" value="TQM98488.1"/>
    <property type="molecule type" value="Genomic_DNA"/>
</dbReference>
<keyword evidence="2" id="KW-1185">Reference proteome</keyword>
<dbReference type="Proteomes" id="UP000319804">
    <property type="component" value="Unassembled WGS sequence"/>
</dbReference>